<dbReference type="Proteomes" id="UP000663193">
    <property type="component" value="Chromosome 22"/>
</dbReference>
<gene>
    <name evidence="1" type="ORF">JI435_424150</name>
</gene>
<protein>
    <submittedName>
        <fullName evidence="1">Uncharacterized protein</fullName>
    </submittedName>
</protein>
<dbReference type="EMBL" id="CP069044">
    <property type="protein sequence ID" value="QRD07261.1"/>
    <property type="molecule type" value="Genomic_DNA"/>
</dbReference>
<name>A0A7U2NR08_PHANO</name>
<evidence type="ECO:0000313" key="2">
    <source>
        <dbReference type="Proteomes" id="UP000663193"/>
    </source>
</evidence>
<accession>A0A7U2NR08</accession>
<evidence type="ECO:0000313" key="1">
    <source>
        <dbReference type="EMBL" id="QRD07261.1"/>
    </source>
</evidence>
<dbReference type="AlphaFoldDB" id="A0A7U2NR08"/>
<reference evidence="2" key="1">
    <citation type="journal article" date="2021" name="BMC Genomics">
        <title>Chromosome-level genome assembly and manually-curated proteome of model necrotroph Parastagonospora nodorum Sn15 reveals a genome-wide trove of candidate effector homologs, and redundancy of virulence-related functions within an accessory chromosome.</title>
        <authorList>
            <person name="Bertazzoni S."/>
            <person name="Jones D.A.B."/>
            <person name="Phan H.T."/>
            <person name="Tan K.-C."/>
            <person name="Hane J.K."/>
        </authorList>
    </citation>
    <scope>NUCLEOTIDE SEQUENCE [LARGE SCALE GENOMIC DNA]</scope>
    <source>
        <strain evidence="2">SN15 / ATCC MYA-4574 / FGSC 10173)</strain>
    </source>
</reference>
<organism evidence="1 2">
    <name type="scientific">Phaeosphaeria nodorum (strain SN15 / ATCC MYA-4574 / FGSC 10173)</name>
    <name type="common">Glume blotch fungus</name>
    <name type="synonym">Parastagonospora nodorum</name>
    <dbReference type="NCBI Taxonomy" id="321614"/>
    <lineage>
        <taxon>Eukaryota</taxon>
        <taxon>Fungi</taxon>
        <taxon>Dikarya</taxon>
        <taxon>Ascomycota</taxon>
        <taxon>Pezizomycotina</taxon>
        <taxon>Dothideomycetes</taxon>
        <taxon>Pleosporomycetidae</taxon>
        <taxon>Pleosporales</taxon>
        <taxon>Pleosporineae</taxon>
        <taxon>Phaeosphaeriaceae</taxon>
        <taxon>Parastagonospora</taxon>
    </lineage>
</organism>
<sequence length="70" mass="7812">MESWYVFLVLQESFPWKLSFMQTGSDRKARHHSVALIFALARIGNCNAGQIDPLGFLAPSALHSRHEIGG</sequence>
<keyword evidence="2" id="KW-1185">Reference proteome</keyword>
<dbReference type="VEuPathDB" id="FungiDB:JI435_424150"/>
<proteinExistence type="predicted"/>